<dbReference type="CDD" id="cd12175">
    <property type="entry name" value="2-Hacid_dh_11"/>
    <property type="match status" value="1"/>
</dbReference>
<sequence length="356" mass="38818">MTPQIFVCRDPMANAILDPLCDELTSWGLRVVRGPDPVPGTILDYESAQYAELFGEADIAMFSSRSRCTRGLLESAPRLRAVINPTIGVETVNLAAASELGIIVGNGATPENYMSMAEAAVMLMLNLVFDLRRTEEVLRKSQPKPPPGQIRARMLRGMTVGILGLGNIGRTVAQLLAPFGARLIACSPDVDPQSLPAGVELVDFATLMQQSDIVGVFVAITPENRQMINGDAIERMKPSAFIVNVARGDAIDEPALVDALRRRRIAGAALDTFAIEPLPVDSPLRQLDNVILTPHMVGQTRNLYDAIPKAAIENMRRVLNGQLPLYCKNAEIELKWRERLAQLPALDLPAAWRIPA</sequence>
<reference evidence="8" key="1">
    <citation type="submission" date="2023-06" db="EMBL/GenBank/DDBJ databases">
        <authorList>
            <person name="Jiang Y."/>
            <person name="Liu Q."/>
        </authorList>
    </citation>
    <scope>NUCLEOTIDE SEQUENCE</scope>
    <source>
        <strain evidence="8">CGMCC 1.12090</strain>
    </source>
</reference>
<dbReference type="EMBL" id="JAUKVY010000030">
    <property type="protein sequence ID" value="MDO1536685.1"/>
    <property type="molecule type" value="Genomic_DNA"/>
</dbReference>
<dbReference type="PROSITE" id="PS00065">
    <property type="entry name" value="D_2_HYDROXYACID_DH_1"/>
    <property type="match status" value="1"/>
</dbReference>
<feature type="domain" description="D-isomer specific 2-hydroxyacid dehydrogenase NAD-binding" evidence="7">
    <location>
        <begin position="121"/>
        <end position="296"/>
    </location>
</feature>
<protein>
    <submittedName>
        <fullName evidence="8">2-hydroxyacid dehydrogenase</fullName>
    </submittedName>
</protein>
<evidence type="ECO:0000256" key="1">
    <source>
        <dbReference type="ARBA" id="ARBA00005854"/>
    </source>
</evidence>
<evidence type="ECO:0000259" key="7">
    <source>
        <dbReference type="Pfam" id="PF02826"/>
    </source>
</evidence>
<comment type="caution">
    <text evidence="8">The sequence shown here is derived from an EMBL/GenBank/DDBJ whole genome shotgun (WGS) entry which is preliminary data.</text>
</comment>
<keyword evidence="4" id="KW-0520">NAD</keyword>
<keyword evidence="3 5" id="KW-0560">Oxidoreductase</keyword>
<evidence type="ECO:0000259" key="6">
    <source>
        <dbReference type="Pfam" id="PF00389"/>
    </source>
</evidence>
<dbReference type="Gene3D" id="3.40.50.720">
    <property type="entry name" value="NAD(P)-binding Rossmann-like Domain"/>
    <property type="match status" value="2"/>
</dbReference>
<proteinExistence type="inferred from homology"/>
<dbReference type="InterPro" id="IPR050857">
    <property type="entry name" value="D-2-hydroxyacid_DH"/>
</dbReference>
<dbReference type="Pfam" id="PF00389">
    <property type="entry name" value="2-Hacid_dh"/>
    <property type="match status" value="1"/>
</dbReference>
<feature type="domain" description="D-isomer specific 2-hydroxyacid dehydrogenase catalytic" evidence="6">
    <location>
        <begin position="47"/>
        <end position="326"/>
    </location>
</feature>
<dbReference type="RefSeq" id="WP_301814838.1">
    <property type="nucleotide sequence ID" value="NZ_JAUJZH010000030.1"/>
</dbReference>
<evidence type="ECO:0000256" key="4">
    <source>
        <dbReference type="ARBA" id="ARBA00023027"/>
    </source>
</evidence>
<dbReference type="SUPFAM" id="SSF51735">
    <property type="entry name" value="NAD(P)-binding Rossmann-fold domains"/>
    <property type="match status" value="1"/>
</dbReference>
<gene>
    <name evidence="8" type="ORF">Q2T77_30875</name>
</gene>
<accession>A0ABT8SD81</accession>
<evidence type="ECO:0000313" key="9">
    <source>
        <dbReference type="Proteomes" id="UP001169027"/>
    </source>
</evidence>
<dbReference type="InterPro" id="IPR036291">
    <property type="entry name" value="NAD(P)-bd_dom_sf"/>
</dbReference>
<dbReference type="InterPro" id="IPR006139">
    <property type="entry name" value="D-isomer_2_OHA_DH_cat_dom"/>
</dbReference>
<evidence type="ECO:0000256" key="2">
    <source>
        <dbReference type="ARBA" id="ARBA00022605"/>
    </source>
</evidence>
<evidence type="ECO:0000313" key="8">
    <source>
        <dbReference type="EMBL" id="MDO1536685.1"/>
    </source>
</evidence>
<name>A0ABT8SD81_9BURK</name>
<keyword evidence="2" id="KW-0028">Amino-acid biosynthesis</keyword>
<evidence type="ECO:0000256" key="5">
    <source>
        <dbReference type="RuleBase" id="RU003719"/>
    </source>
</evidence>
<dbReference type="InterPro" id="IPR029752">
    <property type="entry name" value="D-isomer_DH_CS1"/>
</dbReference>
<evidence type="ECO:0000256" key="3">
    <source>
        <dbReference type="ARBA" id="ARBA00023002"/>
    </source>
</evidence>
<comment type="similarity">
    <text evidence="1 5">Belongs to the D-isomer specific 2-hydroxyacid dehydrogenase family.</text>
</comment>
<dbReference type="Proteomes" id="UP001169027">
    <property type="component" value="Unassembled WGS sequence"/>
</dbReference>
<keyword evidence="9" id="KW-1185">Reference proteome</keyword>
<dbReference type="Pfam" id="PF02826">
    <property type="entry name" value="2-Hacid_dh_C"/>
    <property type="match status" value="1"/>
</dbReference>
<dbReference type="PANTHER" id="PTHR42789:SF1">
    <property type="entry name" value="D-ISOMER SPECIFIC 2-HYDROXYACID DEHYDROGENASE FAMILY PROTEIN (AFU_ORTHOLOGUE AFUA_6G10090)"/>
    <property type="match status" value="1"/>
</dbReference>
<dbReference type="PANTHER" id="PTHR42789">
    <property type="entry name" value="D-ISOMER SPECIFIC 2-HYDROXYACID DEHYDROGENASE FAMILY PROTEIN (AFU_ORTHOLOGUE AFUA_6G10090)"/>
    <property type="match status" value="1"/>
</dbReference>
<organism evidence="8 9">
    <name type="scientific">Variovorax ginsengisoli</name>
    <dbReference type="NCBI Taxonomy" id="363844"/>
    <lineage>
        <taxon>Bacteria</taxon>
        <taxon>Pseudomonadati</taxon>
        <taxon>Pseudomonadota</taxon>
        <taxon>Betaproteobacteria</taxon>
        <taxon>Burkholderiales</taxon>
        <taxon>Comamonadaceae</taxon>
        <taxon>Variovorax</taxon>
    </lineage>
</organism>
<dbReference type="SUPFAM" id="SSF52283">
    <property type="entry name" value="Formate/glycerate dehydrogenase catalytic domain-like"/>
    <property type="match status" value="1"/>
</dbReference>
<dbReference type="InterPro" id="IPR006140">
    <property type="entry name" value="D-isomer_DH_NAD-bd"/>
</dbReference>